<dbReference type="InterPro" id="IPR050361">
    <property type="entry name" value="MPP/UQCRC_Complex"/>
</dbReference>
<dbReference type="Gene3D" id="3.30.830.10">
    <property type="entry name" value="Metalloenzyme, LuxS/M16 peptidase-like"/>
    <property type="match status" value="2"/>
</dbReference>
<feature type="domain" description="Peptidase M16 N-terminal" evidence="2">
    <location>
        <begin position="14"/>
        <end position="159"/>
    </location>
</feature>
<keyword evidence="5" id="KW-1185">Reference proteome</keyword>
<sequence length="409" mass="46984">MQYNLKELPNGIRIVHQEVTHTRMVHCGFVLNIGSRDESKEQEGLAHFWEHMAFKGTKKRKAYHIINRLESLGGELNAYTTKEKICFYSSTLKEHFPKAAELLCDITFNSTFPKKQIDKERQVILEEMAMYRDSPDDSIQDDFDEMIFEGHALGRNILGNELTVANFSQEDFFEFISSRLDTTQIVFSVIGNISFKKVLQQVEPFLTEIPMKRSLYIRGSFTNYQPKIKFVEKEITQAHCAIGKPAFSMYDSRRFQLYLLNNILGGPSMNSRLNLSLREKHGYVYSVESHYQAYSDTGFVGVYFGTEPKTANRAKKVVLKEMEKLRLKKLGTMQLHMAKEQAIGQMAMAEENYAALMLVFGKNLLDKGKIDSLDTIFGIIRETTAEDLLDIANEVYSPDQLSYLNYIPA</sequence>
<dbReference type="Pfam" id="PF00675">
    <property type="entry name" value="Peptidase_M16"/>
    <property type="match status" value="1"/>
</dbReference>
<dbReference type="EMBL" id="LT838813">
    <property type="protein sequence ID" value="SMD43542.1"/>
    <property type="molecule type" value="Genomic_DNA"/>
</dbReference>
<proteinExistence type="inferred from homology"/>
<evidence type="ECO:0000259" key="3">
    <source>
        <dbReference type="Pfam" id="PF05193"/>
    </source>
</evidence>
<comment type="similarity">
    <text evidence="1">Belongs to the peptidase M16 family.</text>
</comment>
<evidence type="ECO:0000256" key="1">
    <source>
        <dbReference type="ARBA" id="ARBA00007261"/>
    </source>
</evidence>
<dbReference type="STRING" id="758820.SAMN00777080_2137"/>
<dbReference type="AlphaFoldDB" id="A0A1W2H4K8"/>
<evidence type="ECO:0000259" key="2">
    <source>
        <dbReference type="Pfam" id="PF00675"/>
    </source>
</evidence>
<organism evidence="4 5">
    <name type="scientific">Aquiflexum balticum DSM 16537</name>
    <dbReference type="NCBI Taxonomy" id="758820"/>
    <lineage>
        <taxon>Bacteria</taxon>
        <taxon>Pseudomonadati</taxon>
        <taxon>Bacteroidota</taxon>
        <taxon>Cytophagia</taxon>
        <taxon>Cytophagales</taxon>
        <taxon>Cyclobacteriaceae</taxon>
        <taxon>Aquiflexum</taxon>
    </lineage>
</organism>
<feature type="domain" description="Peptidase M16 C-terminal" evidence="3">
    <location>
        <begin position="167"/>
        <end position="341"/>
    </location>
</feature>
<evidence type="ECO:0000313" key="4">
    <source>
        <dbReference type="EMBL" id="SMD43542.1"/>
    </source>
</evidence>
<dbReference type="Proteomes" id="UP000192333">
    <property type="component" value="Chromosome I"/>
</dbReference>
<dbReference type="PANTHER" id="PTHR11851">
    <property type="entry name" value="METALLOPROTEASE"/>
    <property type="match status" value="1"/>
</dbReference>
<dbReference type="InterPro" id="IPR011249">
    <property type="entry name" value="Metalloenz_LuxS/M16"/>
</dbReference>
<dbReference type="InterPro" id="IPR007863">
    <property type="entry name" value="Peptidase_M16_C"/>
</dbReference>
<dbReference type="GO" id="GO:0046872">
    <property type="term" value="F:metal ion binding"/>
    <property type="evidence" value="ECO:0007669"/>
    <property type="project" value="InterPro"/>
</dbReference>
<protein>
    <submittedName>
        <fullName evidence="4">Predicted Zn-dependent peptidase</fullName>
    </submittedName>
</protein>
<dbReference type="InterPro" id="IPR011765">
    <property type="entry name" value="Pept_M16_N"/>
</dbReference>
<accession>A0A1W2H4K8</accession>
<dbReference type="RefSeq" id="WP_084120430.1">
    <property type="nucleotide sequence ID" value="NZ_LT838813.1"/>
</dbReference>
<gene>
    <name evidence="4" type="ORF">SAMN00777080_2137</name>
</gene>
<name>A0A1W2H4K8_9BACT</name>
<evidence type="ECO:0000313" key="5">
    <source>
        <dbReference type="Proteomes" id="UP000192333"/>
    </source>
</evidence>
<reference evidence="5" key="1">
    <citation type="submission" date="2017-04" db="EMBL/GenBank/DDBJ databases">
        <authorList>
            <person name="Varghese N."/>
            <person name="Submissions S."/>
        </authorList>
    </citation>
    <scope>NUCLEOTIDE SEQUENCE [LARGE SCALE GENOMIC DNA]</scope>
    <source>
        <strain evidence="5">DSM 16537</strain>
    </source>
</reference>
<dbReference type="OrthoDB" id="9811314at2"/>
<dbReference type="Pfam" id="PF05193">
    <property type="entry name" value="Peptidase_M16_C"/>
    <property type="match status" value="1"/>
</dbReference>
<dbReference type="SUPFAM" id="SSF63411">
    <property type="entry name" value="LuxS/MPP-like metallohydrolase"/>
    <property type="match status" value="2"/>
</dbReference>
<dbReference type="PANTHER" id="PTHR11851:SF49">
    <property type="entry name" value="MITOCHONDRIAL-PROCESSING PEPTIDASE SUBUNIT ALPHA"/>
    <property type="match status" value="1"/>
</dbReference>